<dbReference type="Gene3D" id="3.10.10.10">
    <property type="entry name" value="HIV Type 1 Reverse Transcriptase, subunit A, domain 1"/>
    <property type="match status" value="1"/>
</dbReference>
<evidence type="ECO:0008006" key="3">
    <source>
        <dbReference type="Google" id="ProtNLM"/>
    </source>
</evidence>
<sequence length="102" mass="11723">GDARPIKSVPYRVSAFERQVIADKVEEMLEDGIIEESYSPWSSPVVLVRKAKSGEYRFCVDFRRLNAVTKRDIYPLPRIDDVFDRLAGAQFFSCLDLASGYW</sequence>
<comment type="caution">
    <text evidence="1">The sequence shown here is derived from an EMBL/GenBank/DDBJ whole genome shotgun (WGS) entry which is preliminary data.</text>
</comment>
<feature type="non-terminal residue" evidence="1">
    <location>
        <position position="1"/>
    </location>
</feature>
<dbReference type="GO" id="GO:0071897">
    <property type="term" value="P:DNA biosynthetic process"/>
    <property type="evidence" value="ECO:0007669"/>
    <property type="project" value="UniProtKB-ARBA"/>
</dbReference>
<dbReference type="SUPFAM" id="SSF56672">
    <property type="entry name" value="DNA/RNA polymerases"/>
    <property type="match status" value="1"/>
</dbReference>
<evidence type="ECO:0000313" key="1">
    <source>
        <dbReference type="EMBL" id="KZR95506.1"/>
    </source>
</evidence>
<dbReference type="InterPro" id="IPR053134">
    <property type="entry name" value="RNA-dir_DNA_polymerase"/>
</dbReference>
<proteinExistence type="predicted"/>
<evidence type="ECO:0000313" key="2">
    <source>
        <dbReference type="Proteomes" id="UP000076858"/>
    </source>
</evidence>
<organism evidence="1 2">
    <name type="scientific">Daphnia magna</name>
    <dbReference type="NCBI Taxonomy" id="35525"/>
    <lineage>
        <taxon>Eukaryota</taxon>
        <taxon>Metazoa</taxon>
        <taxon>Ecdysozoa</taxon>
        <taxon>Arthropoda</taxon>
        <taxon>Crustacea</taxon>
        <taxon>Branchiopoda</taxon>
        <taxon>Diplostraca</taxon>
        <taxon>Cladocera</taxon>
        <taxon>Anomopoda</taxon>
        <taxon>Daphniidae</taxon>
        <taxon>Daphnia</taxon>
    </lineage>
</organism>
<dbReference type="InterPro" id="IPR043502">
    <property type="entry name" value="DNA/RNA_pol_sf"/>
</dbReference>
<name>A0A164D8G1_9CRUS</name>
<dbReference type="Proteomes" id="UP000076858">
    <property type="component" value="Unassembled WGS sequence"/>
</dbReference>
<dbReference type="CDD" id="cd01647">
    <property type="entry name" value="RT_LTR"/>
    <property type="match status" value="1"/>
</dbReference>
<dbReference type="Gene3D" id="3.30.70.270">
    <property type="match status" value="1"/>
</dbReference>
<dbReference type="AlphaFoldDB" id="A0A164D8G1"/>
<dbReference type="EMBL" id="LRGB01028573">
    <property type="protein sequence ID" value="KZR95506.1"/>
    <property type="molecule type" value="Genomic_DNA"/>
</dbReference>
<protein>
    <recommendedName>
        <fullName evidence="3">Reverse transcriptase domain-containing protein</fullName>
    </recommendedName>
</protein>
<dbReference type="STRING" id="35525.A0A164D8G1"/>
<dbReference type="PANTHER" id="PTHR24559:SF444">
    <property type="entry name" value="REVERSE TRANSCRIPTASE DOMAIN-CONTAINING PROTEIN"/>
    <property type="match status" value="1"/>
</dbReference>
<keyword evidence="2" id="KW-1185">Reference proteome</keyword>
<gene>
    <name evidence="1" type="ORF">APZ42_010749</name>
</gene>
<dbReference type="PANTHER" id="PTHR24559">
    <property type="entry name" value="TRANSPOSON TY3-I GAG-POL POLYPROTEIN"/>
    <property type="match status" value="1"/>
</dbReference>
<dbReference type="InterPro" id="IPR043128">
    <property type="entry name" value="Rev_trsase/Diguanyl_cyclase"/>
</dbReference>
<feature type="non-terminal residue" evidence="1">
    <location>
        <position position="102"/>
    </location>
</feature>
<accession>A0A164D8G1</accession>
<reference evidence="1 2" key="1">
    <citation type="submission" date="2016-03" db="EMBL/GenBank/DDBJ databases">
        <title>EvidentialGene: Evidence-directed Construction of Genes on Genomes.</title>
        <authorList>
            <person name="Gilbert D.G."/>
            <person name="Choi J.-H."/>
            <person name="Mockaitis K."/>
            <person name="Colbourne J."/>
            <person name="Pfrender M."/>
        </authorList>
    </citation>
    <scope>NUCLEOTIDE SEQUENCE [LARGE SCALE GENOMIC DNA]</scope>
    <source>
        <strain evidence="1 2">Xinb3</strain>
        <tissue evidence="1">Complete organism</tissue>
    </source>
</reference>